<protein>
    <recommendedName>
        <fullName evidence="3">F-box domain-containing protein</fullName>
    </recommendedName>
</protein>
<keyword evidence="2" id="KW-1185">Reference proteome</keyword>
<dbReference type="AlphaFoldDB" id="A0A9P5Q6R5"/>
<sequence>MGESSSAAASPLGELWKTSNDLFLEIIFNVSYRDLVCIYSVNREMRDFLASKSSLYIWKKAREREAISNFPMPEPYQNLTEQFWAHLFFIPVCTLCWKNEALLVEFEMLDRMCDSCWKKHMVPRPNPLHASLHGLTSRIQCYAIPNTVKPEDRPRVWGDRRSLQLYSRKVDVDNFNNNVKSYSRKAMFELQELRSNANMWQMWLDTYENGEQ</sequence>
<evidence type="ECO:0000313" key="1">
    <source>
        <dbReference type="EMBL" id="KAF9074650.1"/>
    </source>
</evidence>
<proteinExistence type="predicted"/>
<accession>A0A9P5Q6R5</accession>
<evidence type="ECO:0000313" key="2">
    <source>
        <dbReference type="Proteomes" id="UP000772434"/>
    </source>
</evidence>
<name>A0A9P5Q6R5_9AGAR</name>
<dbReference type="EMBL" id="JADNRY010000012">
    <property type="protein sequence ID" value="KAF9074650.1"/>
    <property type="molecule type" value="Genomic_DNA"/>
</dbReference>
<evidence type="ECO:0008006" key="3">
    <source>
        <dbReference type="Google" id="ProtNLM"/>
    </source>
</evidence>
<comment type="caution">
    <text evidence="1">The sequence shown here is derived from an EMBL/GenBank/DDBJ whole genome shotgun (WGS) entry which is preliminary data.</text>
</comment>
<dbReference type="Proteomes" id="UP000772434">
    <property type="component" value="Unassembled WGS sequence"/>
</dbReference>
<reference evidence="1" key="1">
    <citation type="submission" date="2020-11" db="EMBL/GenBank/DDBJ databases">
        <authorList>
            <consortium name="DOE Joint Genome Institute"/>
            <person name="Ahrendt S."/>
            <person name="Riley R."/>
            <person name="Andreopoulos W."/>
            <person name="Labutti K."/>
            <person name="Pangilinan J."/>
            <person name="Ruiz-Duenas F.J."/>
            <person name="Barrasa J.M."/>
            <person name="Sanchez-Garcia M."/>
            <person name="Camarero S."/>
            <person name="Miyauchi S."/>
            <person name="Serrano A."/>
            <person name="Linde D."/>
            <person name="Babiker R."/>
            <person name="Drula E."/>
            <person name="Ayuso-Fernandez I."/>
            <person name="Pacheco R."/>
            <person name="Padilla G."/>
            <person name="Ferreira P."/>
            <person name="Barriuso J."/>
            <person name="Kellner H."/>
            <person name="Castanera R."/>
            <person name="Alfaro M."/>
            <person name="Ramirez L."/>
            <person name="Pisabarro A.G."/>
            <person name="Kuo A."/>
            <person name="Tritt A."/>
            <person name="Lipzen A."/>
            <person name="He G."/>
            <person name="Yan M."/>
            <person name="Ng V."/>
            <person name="Cullen D."/>
            <person name="Martin F."/>
            <person name="Rosso M.-N."/>
            <person name="Henrissat B."/>
            <person name="Hibbett D."/>
            <person name="Martinez A.T."/>
            <person name="Grigoriev I.V."/>
        </authorList>
    </citation>
    <scope>NUCLEOTIDE SEQUENCE</scope>
    <source>
        <strain evidence="1">AH 40177</strain>
    </source>
</reference>
<organism evidence="1 2">
    <name type="scientific">Rhodocollybia butyracea</name>
    <dbReference type="NCBI Taxonomy" id="206335"/>
    <lineage>
        <taxon>Eukaryota</taxon>
        <taxon>Fungi</taxon>
        <taxon>Dikarya</taxon>
        <taxon>Basidiomycota</taxon>
        <taxon>Agaricomycotina</taxon>
        <taxon>Agaricomycetes</taxon>
        <taxon>Agaricomycetidae</taxon>
        <taxon>Agaricales</taxon>
        <taxon>Marasmiineae</taxon>
        <taxon>Omphalotaceae</taxon>
        <taxon>Rhodocollybia</taxon>
    </lineage>
</organism>
<gene>
    <name evidence="1" type="ORF">BDP27DRAFT_1416057</name>
</gene>